<dbReference type="Gene3D" id="1.10.260.40">
    <property type="entry name" value="lambda repressor-like DNA-binding domains"/>
    <property type="match status" value="1"/>
</dbReference>
<reference evidence="2 3" key="1">
    <citation type="submission" date="2019-03" db="EMBL/GenBank/DDBJ databases">
        <title>Genomic Encyclopedia of Type Strains, Phase IV (KMG-IV): sequencing the most valuable type-strain genomes for metagenomic binning, comparative biology and taxonomic classification.</title>
        <authorList>
            <person name="Goeker M."/>
        </authorList>
    </citation>
    <scope>NUCLEOTIDE SEQUENCE [LARGE SCALE GENOMIC DNA]</scope>
    <source>
        <strain evidence="2 3">DSM 45765</strain>
    </source>
</reference>
<sequence>MTGTPGGKPTVRSRQVSAELKRLRQGAGLTTGEAGRRLGISQSKVSRVENGQLGLQLEEVAAMLGLYHVPLERREDILELVRNAAAPGWVRVHRSGLPDQWQALIELESSTTALRTYQPLWIPGLLQTADYARAIIEGTIERPLTPSQIDNRVSARLGRQGVLSRTVPPALHVLLYEPALRVPIGIPGVLAAQLRHLHEVAQRPRVTVQVVPVSAGPHPGLEGPFMIMEFDSQPTLVYLENRAQSIFLEEAPHIDSYKLAWERILARALPAKRSAQLIAELARYSEEQT</sequence>
<dbReference type="SMART" id="SM00530">
    <property type="entry name" value="HTH_XRE"/>
    <property type="match status" value="1"/>
</dbReference>
<evidence type="ECO:0000313" key="2">
    <source>
        <dbReference type="EMBL" id="TCP51984.1"/>
    </source>
</evidence>
<dbReference type="EMBL" id="SLXQ01000006">
    <property type="protein sequence ID" value="TCP51984.1"/>
    <property type="molecule type" value="Genomic_DNA"/>
</dbReference>
<comment type="caution">
    <text evidence="2">The sequence shown here is derived from an EMBL/GenBank/DDBJ whole genome shotgun (WGS) entry which is preliminary data.</text>
</comment>
<evidence type="ECO:0000313" key="3">
    <source>
        <dbReference type="Proteomes" id="UP000294911"/>
    </source>
</evidence>
<dbReference type="RefSeq" id="WP_132877843.1">
    <property type="nucleotide sequence ID" value="NZ_SLXQ01000006.1"/>
</dbReference>
<dbReference type="InterPro" id="IPR001387">
    <property type="entry name" value="Cro/C1-type_HTH"/>
</dbReference>
<dbReference type="SUPFAM" id="SSF47413">
    <property type="entry name" value="lambda repressor-like DNA-binding domains"/>
    <property type="match status" value="1"/>
</dbReference>
<dbReference type="CDD" id="cd00093">
    <property type="entry name" value="HTH_XRE"/>
    <property type="match status" value="1"/>
</dbReference>
<name>A0A4R2QS98_9PSEU</name>
<proteinExistence type="predicted"/>
<dbReference type="InterPro" id="IPR043917">
    <property type="entry name" value="DUF5753"/>
</dbReference>
<dbReference type="Pfam" id="PF19054">
    <property type="entry name" value="DUF5753"/>
    <property type="match status" value="1"/>
</dbReference>
<organism evidence="2 3">
    <name type="scientific">Tamaricihabitans halophyticus</name>
    <dbReference type="NCBI Taxonomy" id="1262583"/>
    <lineage>
        <taxon>Bacteria</taxon>
        <taxon>Bacillati</taxon>
        <taxon>Actinomycetota</taxon>
        <taxon>Actinomycetes</taxon>
        <taxon>Pseudonocardiales</taxon>
        <taxon>Pseudonocardiaceae</taxon>
        <taxon>Tamaricihabitans</taxon>
    </lineage>
</organism>
<dbReference type="InterPro" id="IPR010982">
    <property type="entry name" value="Lambda_DNA-bd_dom_sf"/>
</dbReference>
<protein>
    <submittedName>
        <fullName evidence="2">Helix-turn-helix protein</fullName>
    </submittedName>
</protein>
<accession>A0A4R2QS98</accession>
<dbReference type="GO" id="GO:0003677">
    <property type="term" value="F:DNA binding"/>
    <property type="evidence" value="ECO:0007669"/>
    <property type="project" value="InterPro"/>
</dbReference>
<dbReference type="OrthoDB" id="3436002at2"/>
<keyword evidence="3" id="KW-1185">Reference proteome</keyword>
<gene>
    <name evidence="2" type="ORF">EV191_106148</name>
</gene>
<dbReference type="Proteomes" id="UP000294911">
    <property type="component" value="Unassembled WGS sequence"/>
</dbReference>
<dbReference type="PROSITE" id="PS50943">
    <property type="entry name" value="HTH_CROC1"/>
    <property type="match status" value="1"/>
</dbReference>
<dbReference type="Pfam" id="PF13560">
    <property type="entry name" value="HTH_31"/>
    <property type="match status" value="1"/>
</dbReference>
<dbReference type="AlphaFoldDB" id="A0A4R2QS98"/>
<evidence type="ECO:0000259" key="1">
    <source>
        <dbReference type="PROSITE" id="PS50943"/>
    </source>
</evidence>
<feature type="domain" description="HTH cro/C1-type" evidence="1">
    <location>
        <begin position="20"/>
        <end position="74"/>
    </location>
</feature>